<keyword evidence="2" id="KW-0539">Nucleus</keyword>
<reference evidence="5 6" key="1">
    <citation type="journal article" date="2012" name="Genome Biol.">
        <title>The genome of the polar eukaryotic microalga coccomyxa subellipsoidea reveals traits of cold adaptation.</title>
        <authorList>
            <person name="Blanc G."/>
            <person name="Agarkova I."/>
            <person name="Grimwood J."/>
            <person name="Kuo A."/>
            <person name="Brueggeman A."/>
            <person name="Dunigan D."/>
            <person name="Gurnon J."/>
            <person name="Ladunga I."/>
            <person name="Lindquist E."/>
            <person name="Lucas S."/>
            <person name="Pangilinan J."/>
            <person name="Proschold T."/>
            <person name="Salamov A."/>
            <person name="Schmutz J."/>
            <person name="Weeks D."/>
            <person name="Yamada T."/>
            <person name="Claverie J.M."/>
            <person name="Grigoriev I."/>
            <person name="Van Etten J."/>
            <person name="Lomsadze A."/>
            <person name="Borodovsky M."/>
        </authorList>
    </citation>
    <scope>NUCLEOTIDE SEQUENCE [LARGE SCALE GENOMIC DNA]</scope>
    <source>
        <strain evidence="5 6">C-169</strain>
    </source>
</reference>
<feature type="region of interest" description="Disordered" evidence="3">
    <location>
        <begin position="1"/>
        <end position="20"/>
    </location>
</feature>
<dbReference type="GO" id="GO:0000166">
    <property type="term" value="F:nucleotide binding"/>
    <property type="evidence" value="ECO:0007669"/>
    <property type="project" value="InterPro"/>
</dbReference>
<evidence type="ECO:0000256" key="3">
    <source>
        <dbReference type="SAM" id="MobiDB-lite"/>
    </source>
</evidence>
<dbReference type="InterPro" id="IPR045092">
    <property type="entry name" value="Rrp6-like"/>
</dbReference>
<accession>I0YQF6</accession>
<dbReference type="GO" id="GO:0071039">
    <property type="term" value="P:nuclear polyadenylation-dependent CUT catabolic process"/>
    <property type="evidence" value="ECO:0007669"/>
    <property type="project" value="TreeGrafter"/>
</dbReference>
<keyword evidence="6" id="KW-1185">Reference proteome</keyword>
<dbReference type="GO" id="GO:0071040">
    <property type="term" value="P:nuclear polyadenylation-dependent antisense transcript catabolic process"/>
    <property type="evidence" value="ECO:0007669"/>
    <property type="project" value="TreeGrafter"/>
</dbReference>
<dbReference type="GeneID" id="17038945"/>
<dbReference type="AlphaFoldDB" id="I0YQF6"/>
<dbReference type="RefSeq" id="XP_005645169.1">
    <property type="nucleotide sequence ID" value="XM_005645112.1"/>
</dbReference>
<organism evidence="5 6">
    <name type="scientific">Coccomyxa subellipsoidea (strain C-169)</name>
    <name type="common">Green microalga</name>
    <dbReference type="NCBI Taxonomy" id="574566"/>
    <lineage>
        <taxon>Eukaryota</taxon>
        <taxon>Viridiplantae</taxon>
        <taxon>Chlorophyta</taxon>
        <taxon>core chlorophytes</taxon>
        <taxon>Trebouxiophyceae</taxon>
        <taxon>Trebouxiophyceae incertae sedis</taxon>
        <taxon>Coccomyxaceae</taxon>
        <taxon>Coccomyxa</taxon>
        <taxon>Coccomyxa subellipsoidea</taxon>
    </lineage>
</organism>
<dbReference type="STRING" id="574566.I0YQF6"/>
<dbReference type="Gene3D" id="3.30.420.10">
    <property type="entry name" value="Ribonuclease H-like superfamily/Ribonuclease H"/>
    <property type="match status" value="1"/>
</dbReference>
<evidence type="ECO:0000259" key="4">
    <source>
        <dbReference type="PROSITE" id="PS50967"/>
    </source>
</evidence>
<dbReference type="InterPro" id="IPR002121">
    <property type="entry name" value="HRDC_dom"/>
</dbReference>
<dbReference type="GO" id="GO:0003727">
    <property type="term" value="F:single-stranded RNA binding"/>
    <property type="evidence" value="ECO:0007669"/>
    <property type="project" value="TreeGrafter"/>
</dbReference>
<dbReference type="Proteomes" id="UP000007264">
    <property type="component" value="Unassembled WGS sequence"/>
</dbReference>
<dbReference type="eggNOG" id="KOG2206">
    <property type="taxonomic scope" value="Eukaryota"/>
</dbReference>
<dbReference type="InterPro" id="IPR012337">
    <property type="entry name" value="RNaseH-like_sf"/>
</dbReference>
<comment type="caution">
    <text evidence="5">The sequence shown here is derived from an EMBL/GenBank/DDBJ whole genome shotgun (WGS) entry which is preliminary data.</text>
</comment>
<dbReference type="GO" id="GO:0005730">
    <property type="term" value="C:nucleolus"/>
    <property type="evidence" value="ECO:0007669"/>
    <property type="project" value="TreeGrafter"/>
</dbReference>
<sequence length="344" mass="39004">PRPQDAFNPPVDNSNTPFRPKLGHWVRREAAVHPLEAALNDLKYEDKQLEAPEPQLPQGLDETPLTYVDTLDGLKSLAQALSAVREVAVDLEAHSFRSFQGFCCLMQVSTRTADYLVDVIALRSHIGPHLAPMFADTKIVKVLHGSDSDIVWLQRDFGIYVASLFDTGQAARVLAYPSAGLAYLLSHFCSVKADKRWQLADWRVRPLSAEALHYARLDTHYLLYIYDCLKVLPDHLQEEVPERGPATCMGVVLERSRLLCLQRYEKELFSETSYLDAYRRCQEPLTREQLAVFAGLYAWRDRTARERDESTGFVLSRALLVKLAKRAPSNARDLRAVLGKWVPL</sequence>
<dbReference type="GO" id="GO:0000176">
    <property type="term" value="C:nuclear exosome (RNase complex)"/>
    <property type="evidence" value="ECO:0007669"/>
    <property type="project" value="TreeGrafter"/>
</dbReference>
<dbReference type="Pfam" id="PF00570">
    <property type="entry name" value="HRDC"/>
    <property type="match status" value="1"/>
</dbReference>
<dbReference type="InterPro" id="IPR036397">
    <property type="entry name" value="RNaseH_sf"/>
</dbReference>
<dbReference type="PANTHER" id="PTHR12124:SF47">
    <property type="entry name" value="EXOSOME COMPONENT 10"/>
    <property type="match status" value="1"/>
</dbReference>
<name>I0YQF6_COCSC</name>
<dbReference type="KEGG" id="csl:COCSUDRAFT_18228"/>
<comment type="subcellular location">
    <subcellularLocation>
        <location evidence="1">Nucleus</location>
    </subcellularLocation>
</comment>
<dbReference type="PANTHER" id="PTHR12124">
    <property type="entry name" value="POLYMYOSITIS/SCLERODERMA AUTOANTIGEN-RELATED"/>
    <property type="match status" value="1"/>
</dbReference>
<dbReference type="InterPro" id="IPR002562">
    <property type="entry name" value="3'-5'_exonuclease_dom"/>
</dbReference>
<dbReference type="EMBL" id="AGSI01000014">
    <property type="protein sequence ID" value="EIE20625.1"/>
    <property type="molecule type" value="Genomic_DNA"/>
</dbReference>
<evidence type="ECO:0000256" key="1">
    <source>
        <dbReference type="ARBA" id="ARBA00004123"/>
    </source>
</evidence>
<dbReference type="GO" id="GO:0071035">
    <property type="term" value="P:nuclear polyadenylation-dependent rRNA catabolic process"/>
    <property type="evidence" value="ECO:0007669"/>
    <property type="project" value="TreeGrafter"/>
</dbReference>
<dbReference type="GO" id="GO:0071036">
    <property type="term" value="P:nuclear polyadenylation-dependent snoRNA catabolic process"/>
    <property type="evidence" value="ECO:0007669"/>
    <property type="project" value="TreeGrafter"/>
</dbReference>
<dbReference type="SUPFAM" id="SSF47819">
    <property type="entry name" value="HRDC-like"/>
    <property type="match status" value="1"/>
</dbReference>
<gene>
    <name evidence="5" type="ORF">COCSUDRAFT_18228</name>
</gene>
<feature type="domain" description="HRDC" evidence="4">
    <location>
        <begin position="286"/>
        <end position="344"/>
    </location>
</feature>
<proteinExistence type="predicted"/>
<evidence type="ECO:0000256" key="2">
    <source>
        <dbReference type="ARBA" id="ARBA00023242"/>
    </source>
</evidence>
<dbReference type="GO" id="GO:0071038">
    <property type="term" value="P:TRAMP-dependent tRNA surveillance pathway"/>
    <property type="evidence" value="ECO:0007669"/>
    <property type="project" value="TreeGrafter"/>
</dbReference>
<dbReference type="OrthoDB" id="2250022at2759"/>
<dbReference type="GO" id="GO:0071044">
    <property type="term" value="P:histone mRNA catabolic process"/>
    <property type="evidence" value="ECO:0007669"/>
    <property type="project" value="TreeGrafter"/>
</dbReference>
<dbReference type="InterPro" id="IPR044876">
    <property type="entry name" value="HRDC_dom_sf"/>
</dbReference>
<dbReference type="SMART" id="SM00474">
    <property type="entry name" value="35EXOc"/>
    <property type="match status" value="1"/>
</dbReference>
<dbReference type="Gene3D" id="1.10.150.80">
    <property type="entry name" value="HRDC domain"/>
    <property type="match status" value="1"/>
</dbReference>
<dbReference type="GO" id="GO:0071051">
    <property type="term" value="P:poly(A)-dependent snoRNA 3'-end processing"/>
    <property type="evidence" value="ECO:0007669"/>
    <property type="project" value="TreeGrafter"/>
</dbReference>
<evidence type="ECO:0000313" key="5">
    <source>
        <dbReference type="EMBL" id="EIE20625.1"/>
    </source>
</evidence>
<dbReference type="GO" id="GO:0000467">
    <property type="term" value="P:exonucleolytic trimming to generate mature 3'-end of 5.8S rRNA from tricistronic rRNA transcript (SSU-rRNA, 5.8S rRNA, LSU-rRNA)"/>
    <property type="evidence" value="ECO:0007669"/>
    <property type="project" value="InterPro"/>
</dbReference>
<dbReference type="GO" id="GO:0000175">
    <property type="term" value="F:3'-5'-RNA exonuclease activity"/>
    <property type="evidence" value="ECO:0007669"/>
    <property type="project" value="InterPro"/>
</dbReference>
<evidence type="ECO:0000313" key="6">
    <source>
        <dbReference type="Proteomes" id="UP000007264"/>
    </source>
</evidence>
<dbReference type="GO" id="GO:0071037">
    <property type="term" value="P:nuclear polyadenylation-dependent snRNA catabolic process"/>
    <property type="evidence" value="ECO:0007669"/>
    <property type="project" value="TreeGrafter"/>
</dbReference>
<dbReference type="PROSITE" id="PS50967">
    <property type="entry name" value="HRDC"/>
    <property type="match status" value="1"/>
</dbReference>
<dbReference type="SUPFAM" id="SSF53098">
    <property type="entry name" value="Ribonuclease H-like"/>
    <property type="match status" value="1"/>
</dbReference>
<feature type="non-terminal residue" evidence="5">
    <location>
        <position position="1"/>
    </location>
</feature>
<dbReference type="Pfam" id="PF01612">
    <property type="entry name" value="DNA_pol_A_exo1"/>
    <property type="match status" value="1"/>
</dbReference>
<dbReference type="InterPro" id="IPR010997">
    <property type="entry name" value="HRDC-like_sf"/>
</dbReference>
<protein>
    <recommendedName>
        <fullName evidence="4">HRDC domain-containing protein</fullName>
    </recommendedName>
</protein>